<dbReference type="PROSITE" id="PS51257">
    <property type="entry name" value="PROKAR_LIPOPROTEIN"/>
    <property type="match status" value="1"/>
</dbReference>
<feature type="chain" id="PRO_5011498562" description="Lipocalin-like domain-containing protein" evidence="1">
    <location>
        <begin position="27"/>
        <end position="310"/>
    </location>
</feature>
<evidence type="ECO:0000313" key="3">
    <source>
        <dbReference type="Proteomes" id="UP000199642"/>
    </source>
</evidence>
<dbReference type="RefSeq" id="WP_092790340.1">
    <property type="nucleotide sequence ID" value="NZ_FOPC01000004.1"/>
</dbReference>
<evidence type="ECO:0008006" key="4">
    <source>
        <dbReference type="Google" id="ProtNLM"/>
    </source>
</evidence>
<keyword evidence="3" id="KW-1185">Reference proteome</keyword>
<dbReference type="Proteomes" id="UP000199642">
    <property type="component" value="Unassembled WGS sequence"/>
</dbReference>
<sequence length="310" mass="34471">MKTIFTRSFLGLVISGLLLSACSQMASYENEDLQLEQAKVDNDGGFVLTPLGGGENFREYVDDICNSSCITDDEDTWYVKSYTQFYDEEDGKSVTIDIYNSPTMIYYSISSTEDIYKIEFKGETLYDETGTGQNAGDPAVQPFVYPVEIGEFDNDWFGCENESAIISVRRSANPNGNGAGIQQTFETSYDLVPVCSDCEESFTYEANEVDGTITFFYTPEESMEDAELVFTFAQAEEVLIDEFSPSGATMQATMDLEACVTYVFETKIIGLRCTGDGQSDVNVLTDFKVNDMSKKNDDTPNIVWACSSEE</sequence>
<keyword evidence="1" id="KW-0732">Signal</keyword>
<feature type="signal peptide" evidence="1">
    <location>
        <begin position="1"/>
        <end position="26"/>
    </location>
</feature>
<dbReference type="AlphaFoldDB" id="A0A1I2SBV9"/>
<evidence type="ECO:0000313" key="2">
    <source>
        <dbReference type="EMBL" id="SFG50322.1"/>
    </source>
</evidence>
<name>A0A1I2SBV9_9BACT</name>
<dbReference type="OrthoDB" id="826822at2"/>
<organism evidence="2 3">
    <name type="scientific">Algoriphagus hitonicola</name>
    <dbReference type="NCBI Taxonomy" id="435880"/>
    <lineage>
        <taxon>Bacteria</taxon>
        <taxon>Pseudomonadati</taxon>
        <taxon>Bacteroidota</taxon>
        <taxon>Cytophagia</taxon>
        <taxon>Cytophagales</taxon>
        <taxon>Cyclobacteriaceae</taxon>
        <taxon>Algoriphagus</taxon>
    </lineage>
</organism>
<reference evidence="3" key="1">
    <citation type="submission" date="2016-10" db="EMBL/GenBank/DDBJ databases">
        <authorList>
            <person name="Varghese N."/>
            <person name="Submissions S."/>
        </authorList>
    </citation>
    <scope>NUCLEOTIDE SEQUENCE [LARGE SCALE GENOMIC DNA]</scope>
    <source>
        <strain evidence="3">DSM 19315</strain>
    </source>
</reference>
<gene>
    <name evidence="2" type="ORF">SAMN04487988_104215</name>
</gene>
<evidence type="ECO:0000256" key="1">
    <source>
        <dbReference type="SAM" id="SignalP"/>
    </source>
</evidence>
<dbReference type="EMBL" id="FOPC01000004">
    <property type="protein sequence ID" value="SFG50322.1"/>
    <property type="molecule type" value="Genomic_DNA"/>
</dbReference>
<proteinExistence type="predicted"/>
<protein>
    <recommendedName>
        <fullName evidence="4">Lipocalin-like domain-containing protein</fullName>
    </recommendedName>
</protein>
<accession>A0A1I2SBV9</accession>
<dbReference type="STRING" id="435880.SAMN04487988_104215"/>